<organism evidence="2 3">
    <name type="scientific">Malus domestica</name>
    <name type="common">Apple</name>
    <name type="synonym">Pyrus malus</name>
    <dbReference type="NCBI Taxonomy" id="3750"/>
    <lineage>
        <taxon>Eukaryota</taxon>
        <taxon>Viridiplantae</taxon>
        <taxon>Streptophyta</taxon>
        <taxon>Embryophyta</taxon>
        <taxon>Tracheophyta</taxon>
        <taxon>Spermatophyta</taxon>
        <taxon>Magnoliopsida</taxon>
        <taxon>eudicotyledons</taxon>
        <taxon>Gunneridae</taxon>
        <taxon>Pentapetalae</taxon>
        <taxon>rosids</taxon>
        <taxon>fabids</taxon>
        <taxon>Rosales</taxon>
        <taxon>Rosaceae</taxon>
        <taxon>Amygdaloideae</taxon>
        <taxon>Maleae</taxon>
        <taxon>Malus</taxon>
    </lineage>
</organism>
<feature type="compositionally biased region" description="Basic and acidic residues" evidence="1">
    <location>
        <begin position="80"/>
        <end position="93"/>
    </location>
</feature>
<proteinExistence type="predicted"/>
<dbReference type="AlphaFoldDB" id="A0A498JEE2"/>
<dbReference type="Proteomes" id="UP000290289">
    <property type="component" value="Chromosome 8"/>
</dbReference>
<feature type="region of interest" description="Disordered" evidence="1">
    <location>
        <begin position="80"/>
        <end position="145"/>
    </location>
</feature>
<evidence type="ECO:0000313" key="2">
    <source>
        <dbReference type="EMBL" id="RXH92183.1"/>
    </source>
</evidence>
<name>A0A498JEE2_MALDO</name>
<gene>
    <name evidence="2" type="ORF">DVH24_033079</name>
</gene>
<evidence type="ECO:0000256" key="1">
    <source>
        <dbReference type="SAM" id="MobiDB-lite"/>
    </source>
</evidence>
<accession>A0A498JEE2</accession>
<sequence length="359" mass="40406">MVKQAFSVSFSSPPCLLRVAHLAFSPSHSLPELQSMVRCMSLCNPLSALSLSLLRYLLLDSMCCRRSTVCACDCEREKESKGTSDGARERESELGGIESDSGAVHERTRSKIPRVDERPSSPPSHRLRAPHPRPGIPDAAYLDPRPQQLGISSIPKLEREREGDLWAPNPNVISGKEEGDEARERAELLGRAVLNQKSLLTFYLLLQYHNGDGAHVMRIFNKEVQAGDSVRNSARMLEETNATGETILRKYAEHREFLKTIVQMCQWFWKCDYKFTYIQSTNNISMHTTQTHGYVPISATSEATTICEYLHTCQFPFLTLFMFCPILCFLSNFMCFLDAFPFFDIGPNVLVLAGKPGSQ</sequence>
<dbReference type="STRING" id="3750.A0A498JEE2"/>
<evidence type="ECO:0000313" key="3">
    <source>
        <dbReference type="Proteomes" id="UP000290289"/>
    </source>
</evidence>
<dbReference type="EMBL" id="RDQH01000334">
    <property type="protein sequence ID" value="RXH92183.1"/>
    <property type="molecule type" value="Genomic_DNA"/>
</dbReference>
<reference evidence="2 3" key="1">
    <citation type="submission" date="2018-10" db="EMBL/GenBank/DDBJ databases">
        <title>A high-quality apple genome assembly.</title>
        <authorList>
            <person name="Hu J."/>
        </authorList>
    </citation>
    <scope>NUCLEOTIDE SEQUENCE [LARGE SCALE GENOMIC DNA]</scope>
    <source>
        <strain evidence="3">cv. HFTH1</strain>
        <tissue evidence="2">Young leaf</tissue>
    </source>
</reference>
<feature type="compositionally biased region" description="Basic and acidic residues" evidence="1">
    <location>
        <begin position="103"/>
        <end position="119"/>
    </location>
</feature>
<comment type="caution">
    <text evidence="2">The sequence shown here is derived from an EMBL/GenBank/DDBJ whole genome shotgun (WGS) entry which is preliminary data.</text>
</comment>
<protein>
    <submittedName>
        <fullName evidence="2">Uncharacterized protein</fullName>
    </submittedName>
</protein>
<keyword evidence="3" id="KW-1185">Reference proteome</keyword>